<dbReference type="EMBL" id="CM042049">
    <property type="protein sequence ID" value="KAI3749096.1"/>
    <property type="molecule type" value="Genomic_DNA"/>
</dbReference>
<dbReference type="Proteomes" id="UP001055879">
    <property type="component" value="Linkage Group LG03"/>
</dbReference>
<reference evidence="2" key="1">
    <citation type="journal article" date="2022" name="Mol. Ecol. Resour.">
        <title>The genomes of chicory, endive, great burdock and yacon provide insights into Asteraceae palaeo-polyploidization history and plant inulin production.</title>
        <authorList>
            <person name="Fan W."/>
            <person name="Wang S."/>
            <person name="Wang H."/>
            <person name="Wang A."/>
            <person name="Jiang F."/>
            <person name="Liu H."/>
            <person name="Zhao H."/>
            <person name="Xu D."/>
            <person name="Zhang Y."/>
        </authorList>
    </citation>
    <scope>NUCLEOTIDE SEQUENCE [LARGE SCALE GENOMIC DNA]</scope>
    <source>
        <strain evidence="2">cv. Niubang</strain>
    </source>
</reference>
<comment type="caution">
    <text evidence="1">The sequence shown here is derived from an EMBL/GenBank/DDBJ whole genome shotgun (WGS) entry which is preliminary data.</text>
</comment>
<evidence type="ECO:0000313" key="2">
    <source>
        <dbReference type="Proteomes" id="UP001055879"/>
    </source>
</evidence>
<organism evidence="1 2">
    <name type="scientific">Arctium lappa</name>
    <name type="common">Greater burdock</name>
    <name type="synonym">Lappa major</name>
    <dbReference type="NCBI Taxonomy" id="4217"/>
    <lineage>
        <taxon>Eukaryota</taxon>
        <taxon>Viridiplantae</taxon>
        <taxon>Streptophyta</taxon>
        <taxon>Embryophyta</taxon>
        <taxon>Tracheophyta</taxon>
        <taxon>Spermatophyta</taxon>
        <taxon>Magnoliopsida</taxon>
        <taxon>eudicotyledons</taxon>
        <taxon>Gunneridae</taxon>
        <taxon>Pentapetalae</taxon>
        <taxon>asterids</taxon>
        <taxon>campanulids</taxon>
        <taxon>Asterales</taxon>
        <taxon>Asteraceae</taxon>
        <taxon>Carduoideae</taxon>
        <taxon>Cardueae</taxon>
        <taxon>Arctiinae</taxon>
        <taxon>Arctium</taxon>
    </lineage>
</organism>
<keyword evidence="2" id="KW-1185">Reference proteome</keyword>
<protein>
    <submittedName>
        <fullName evidence="1">Uncharacterized protein</fullName>
    </submittedName>
</protein>
<gene>
    <name evidence="1" type="ORF">L6452_12671</name>
</gene>
<accession>A0ACB9DSA5</accession>
<sequence length="67" mass="7496">MQVDGKITLKANGEFHSKDELVKKYLKGSEYGMMKHFWRRGFPPKSAEAVSLINPGVITGGKVVKFI</sequence>
<proteinExistence type="predicted"/>
<reference evidence="1 2" key="2">
    <citation type="journal article" date="2022" name="Mol. Ecol. Resour.">
        <title>The genomes of chicory, endive, great burdock and yacon provide insights into Asteraceae paleo-polyploidization history and plant inulin production.</title>
        <authorList>
            <person name="Fan W."/>
            <person name="Wang S."/>
            <person name="Wang H."/>
            <person name="Wang A."/>
            <person name="Jiang F."/>
            <person name="Liu H."/>
            <person name="Zhao H."/>
            <person name="Xu D."/>
            <person name="Zhang Y."/>
        </authorList>
    </citation>
    <scope>NUCLEOTIDE SEQUENCE [LARGE SCALE GENOMIC DNA]</scope>
    <source>
        <strain evidence="2">cv. Niubang</strain>
    </source>
</reference>
<evidence type="ECO:0000313" key="1">
    <source>
        <dbReference type="EMBL" id="KAI3749096.1"/>
    </source>
</evidence>
<name>A0ACB9DSA5_ARCLA</name>